<evidence type="ECO:0000313" key="3">
    <source>
        <dbReference type="Proteomes" id="UP000824267"/>
    </source>
</evidence>
<reference evidence="2" key="1">
    <citation type="journal article" date="2021" name="PeerJ">
        <title>Extensive microbial diversity within the chicken gut microbiome revealed by metagenomics and culture.</title>
        <authorList>
            <person name="Gilroy R."/>
            <person name="Ravi A."/>
            <person name="Getino M."/>
            <person name="Pursley I."/>
            <person name="Horton D.L."/>
            <person name="Alikhan N.F."/>
            <person name="Baker D."/>
            <person name="Gharbi K."/>
            <person name="Hall N."/>
            <person name="Watson M."/>
            <person name="Adriaenssens E.M."/>
            <person name="Foster-Nyarko E."/>
            <person name="Jarju S."/>
            <person name="Secka A."/>
            <person name="Antonio M."/>
            <person name="Oren A."/>
            <person name="Chaudhuri R.R."/>
            <person name="La Ragione R."/>
            <person name="Hildebrand F."/>
            <person name="Pallen M.J."/>
        </authorList>
    </citation>
    <scope>NUCLEOTIDE SEQUENCE</scope>
    <source>
        <strain evidence="2">Gambia16-930</strain>
    </source>
</reference>
<reference evidence="2" key="2">
    <citation type="submission" date="2021-04" db="EMBL/GenBank/DDBJ databases">
        <authorList>
            <person name="Gilroy R."/>
        </authorList>
    </citation>
    <scope>NUCLEOTIDE SEQUENCE</scope>
    <source>
        <strain evidence="2">Gambia16-930</strain>
    </source>
</reference>
<evidence type="ECO:0000313" key="2">
    <source>
        <dbReference type="EMBL" id="HIW86957.1"/>
    </source>
</evidence>
<organism evidence="2 3">
    <name type="scientific">Candidatus Onthomorpha intestinigallinarum</name>
    <dbReference type="NCBI Taxonomy" id="2840880"/>
    <lineage>
        <taxon>Bacteria</taxon>
        <taxon>Pseudomonadati</taxon>
        <taxon>Bacteroidota</taxon>
        <taxon>Bacteroidia</taxon>
        <taxon>Bacteroidales</taxon>
        <taxon>Candidatus Onthomorpha</taxon>
    </lineage>
</organism>
<accession>A0A9D1RG35</accession>
<comment type="caution">
    <text evidence="2">The sequence shown here is derived from an EMBL/GenBank/DDBJ whole genome shotgun (WGS) entry which is preliminary data.</text>
</comment>
<name>A0A9D1RG35_9BACT</name>
<proteinExistence type="predicted"/>
<keyword evidence="1" id="KW-0812">Transmembrane</keyword>
<sequence length="74" mass="8432">MDTMVLLVSLVVVVLLFTVLLVRESARKNDAQDNSGDSNKVKLSRFGSIFFYVLLACLLVFFAVMYVLWKRTQV</sequence>
<evidence type="ECO:0000256" key="1">
    <source>
        <dbReference type="SAM" id="Phobius"/>
    </source>
</evidence>
<dbReference type="AlphaFoldDB" id="A0A9D1RG35"/>
<dbReference type="Proteomes" id="UP000824267">
    <property type="component" value="Unassembled WGS sequence"/>
</dbReference>
<feature type="transmembrane region" description="Helical" evidence="1">
    <location>
        <begin position="49"/>
        <end position="69"/>
    </location>
</feature>
<protein>
    <submittedName>
        <fullName evidence="2">Uncharacterized protein</fullName>
    </submittedName>
</protein>
<gene>
    <name evidence="2" type="ORF">IAC47_01595</name>
</gene>
<keyword evidence="1" id="KW-1133">Transmembrane helix</keyword>
<dbReference type="EMBL" id="DXGG01000058">
    <property type="protein sequence ID" value="HIW86957.1"/>
    <property type="molecule type" value="Genomic_DNA"/>
</dbReference>
<keyword evidence="1" id="KW-0472">Membrane</keyword>